<evidence type="ECO:0000313" key="1">
    <source>
        <dbReference type="EMBL" id="RXK83873.1"/>
    </source>
</evidence>
<dbReference type="AlphaFoldDB" id="A0A4Q1D7E7"/>
<dbReference type="EMBL" id="SDHZ01000002">
    <property type="protein sequence ID" value="RXK83873.1"/>
    <property type="molecule type" value="Genomic_DNA"/>
</dbReference>
<evidence type="ECO:0000313" key="2">
    <source>
        <dbReference type="Proteomes" id="UP000290545"/>
    </source>
</evidence>
<reference evidence="1 2" key="1">
    <citation type="submission" date="2019-01" db="EMBL/GenBank/DDBJ databases">
        <title>Filimonas sp. strain TTM-71.</title>
        <authorList>
            <person name="Chen W.-M."/>
        </authorList>
    </citation>
    <scope>NUCLEOTIDE SEQUENCE [LARGE SCALE GENOMIC DNA]</scope>
    <source>
        <strain evidence="1 2">TTM-71</strain>
    </source>
</reference>
<dbReference type="OrthoDB" id="828283at2"/>
<proteinExistence type="predicted"/>
<comment type="caution">
    <text evidence="1">The sequence shown here is derived from an EMBL/GenBank/DDBJ whole genome shotgun (WGS) entry which is preliminary data.</text>
</comment>
<accession>A0A4Q1D7E7</accession>
<gene>
    <name evidence="1" type="ORF">ESB13_17540</name>
</gene>
<dbReference type="Pfam" id="PF17170">
    <property type="entry name" value="DUF5128"/>
    <property type="match status" value="1"/>
</dbReference>
<protein>
    <submittedName>
        <fullName evidence="1">6-bladed beta-propeller</fullName>
    </submittedName>
</protein>
<keyword evidence="2" id="KW-1185">Reference proteome</keyword>
<organism evidence="1 2">
    <name type="scientific">Filimonas effusa</name>
    <dbReference type="NCBI Taxonomy" id="2508721"/>
    <lineage>
        <taxon>Bacteria</taxon>
        <taxon>Pseudomonadati</taxon>
        <taxon>Bacteroidota</taxon>
        <taxon>Chitinophagia</taxon>
        <taxon>Chitinophagales</taxon>
        <taxon>Chitinophagaceae</taxon>
        <taxon>Filimonas</taxon>
    </lineage>
</organism>
<sequence>MVKRQTWAIIKLLLLKKTEHMLSKNFKFRGCTFFVKMMVVGFLKSSSCMFKSVTLAFSFLLVFYNHALSQSTSLKIRVDPNKTYGCKISDFFDQVEFIPLETNKKSLFGEAHQFIVTSKSFVIYDDDSKSVLFFSNDGKLISRVRIGEQTVSNITMDGEKQNIIVRSYNYNTNNESVDIYSPIGVKLGQAGKNKSAYPAGRKISLEDNFSAFVPDFSVPVGEPGVDTVYNLIQIYQKDKLIRSFLPYNQKKNLGFCTIGGALSVPNTADDRGNVYVSTPLEHFLYKISKDTAIKLGQFIFPADRSVSDDIIYSEDKNAVAKAFKKTSGIKTILDVSNVFFHKNLLFFKINTRQFTSFQGSEGVYLYNFVYDTSSGKAFSLERATIDSLSAYLPVLGNNSHVKGLVNYKGYIYSTLSSFQLFSAYDKLKSGNIKFPAVIEKYFATQNRKSNPVIVRMRIKG</sequence>
<dbReference type="Proteomes" id="UP000290545">
    <property type="component" value="Unassembled WGS sequence"/>
</dbReference>
<name>A0A4Q1D7E7_9BACT</name>